<dbReference type="Proteomes" id="UP000186917">
    <property type="component" value="Unassembled WGS sequence"/>
</dbReference>
<protein>
    <submittedName>
        <fullName evidence="1">Uncharacterized protein</fullName>
    </submittedName>
</protein>
<name>A0A173MN97_9BACT</name>
<evidence type="ECO:0000313" key="2">
    <source>
        <dbReference type="Proteomes" id="UP000186917"/>
    </source>
</evidence>
<evidence type="ECO:0000313" key="1">
    <source>
        <dbReference type="EMBL" id="SIS64352.1"/>
    </source>
</evidence>
<gene>
    <name evidence="1" type="ORF">SAMN05421788_101387</name>
</gene>
<organism evidence="1 2">
    <name type="scientific">Filimonas lacunae</name>
    <dbReference type="NCBI Taxonomy" id="477680"/>
    <lineage>
        <taxon>Bacteria</taxon>
        <taxon>Pseudomonadati</taxon>
        <taxon>Bacteroidota</taxon>
        <taxon>Chitinophagia</taxon>
        <taxon>Chitinophagales</taxon>
        <taxon>Chitinophagaceae</taxon>
        <taxon>Filimonas</taxon>
    </lineage>
</organism>
<keyword evidence="2" id="KW-1185">Reference proteome</keyword>
<proteinExistence type="predicted"/>
<dbReference type="STRING" id="477680.SAMN05421788_101387"/>
<accession>A0A173MN97</accession>
<dbReference type="KEGG" id="fln:FLA_4986"/>
<dbReference type="AlphaFoldDB" id="A0A173MN97"/>
<reference evidence="2" key="1">
    <citation type="submission" date="2017-01" db="EMBL/GenBank/DDBJ databases">
        <authorList>
            <person name="Varghese N."/>
            <person name="Submissions S."/>
        </authorList>
    </citation>
    <scope>NUCLEOTIDE SEQUENCE [LARGE SCALE GENOMIC DNA]</scope>
    <source>
        <strain evidence="2">DSM 21054</strain>
    </source>
</reference>
<dbReference type="EMBL" id="FTOR01000001">
    <property type="protein sequence ID" value="SIS64352.1"/>
    <property type="molecule type" value="Genomic_DNA"/>
</dbReference>
<sequence>MCPVGYQCVIRYLRNDKVYVNDHPRYWCQYLQECNVTK</sequence>